<dbReference type="SUPFAM" id="SSF69754">
    <property type="entry name" value="Ribosome binding protein Y (YfiA homologue)"/>
    <property type="match status" value="1"/>
</dbReference>
<dbReference type="InterPro" id="IPR036567">
    <property type="entry name" value="RHF-like"/>
</dbReference>
<dbReference type="Pfam" id="PF02482">
    <property type="entry name" value="Ribosomal_S30AE"/>
    <property type="match status" value="1"/>
</dbReference>
<evidence type="ECO:0000313" key="1">
    <source>
        <dbReference type="EMBL" id="MFC6284504.1"/>
    </source>
</evidence>
<sequence length="127" mass="13477">MQVFLNTDPHTDGRHEMADHLSSVVKDALARFGEHVTRVEAHIADENSHAKANPDEIQCTLEARLAGREPVVVKDRAANAHQAIQGAVGKLKRAIATVLEKHDPRHNAALPDAIAAVAVAGDAGSSS</sequence>
<dbReference type="InterPro" id="IPR003489">
    <property type="entry name" value="RHF/RaiA"/>
</dbReference>
<reference evidence="2" key="1">
    <citation type="journal article" date="2019" name="Int. J. Syst. Evol. Microbiol.">
        <title>The Global Catalogue of Microorganisms (GCM) 10K type strain sequencing project: providing services to taxonomists for standard genome sequencing and annotation.</title>
        <authorList>
            <consortium name="The Broad Institute Genomics Platform"/>
            <consortium name="The Broad Institute Genome Sequencing Center for Infectious Disease"/>
            <person name="Wu L."/>
            <person name="Ma J."/>
        </authorList>
    </citation>
    <scope>NUCLEOTIDE SEQUENCE [LARGE SCALE GENOMIC DNA]</scope>
    <source>
        <strain evidence="2">CCUG 39402</strain>
    </source>
</reference>
<gene>
    <name evidence="1" type="ORF">ACFQND_25040</name>
</gene>
<comment type="caution">
    <text evidence="1">The sequence shown here is derived from an EMBL/GenBank/DDBJ whole genome shotgun (WGS) entry which is preliminary data.</text>
</comment>
<dbReference type="RefSeq" id="WP_371438761.1">
    <property type="nucleotide sequence ID" value="NZ_JBHSRS010000084.1"/>
</dbReference>
<accession>A0ABW1U5K3</accession>
<dbReference type="Proteomes" id="UP001596270">
    <property type="component" value="Unassembled WGS sequence"/>
</dbReference>
<dbReference type="Gene3D" id="3.30.160.100">
    <property type="entry name" value="Ribosome hibernation promotion factor-like"/>
    <property type="match status" value="1"/>
</dbReference>
<name>A0ABW1U5K3_9BURK</name>
<organism evidence="1 2">
    <name type="scientific">Polaromonas aquatica</name>
    <dbReference type="NCBI Taxonomy" id="332657"/>
    <lineage>
        <taxon>Bacteria</taxon>
        <taxon>Pseudomonadati</taxon>
        <taxon>Pseudomonadota</taxon>
        <taxon>Betaproteobacteria</taxon>
        <taxon>Burkholderiales</taxon>
        <taxon>Comamonadaceae</taxon>
        <taxon>Polaromonas</taxon>
    </lineage>
</organism>
<keyword evidence="2" id="KW-1185">Reference proteome</keyword>
<proteinExistence type="predicted"/>
<dbReference type="EMBL" id="JBHSRS010000084">
    <property type="protein sequence ID" value="MFC6284504.1"/>
    <property type="molecule type" value="Genomic_DNA"/>
</dbReference>
<protein>
    <submittedName>
        <fullName evidence="1">HPF/RaiA family ribosome-associated protein</fullName>
    </submittedName>
</protein>
<evidence type="ECO:0000313" key="2">
    <source>
        <dbReference type="Proteomes" id="UP001596270"/>
    </source>
</evidence>